<protein>
    <recommendedName>
        <fullName evidence="2">Bifunctional inhibitor/plant lipid transfer protein/seed storage helical domain-containing protein</fullName>
    </recommendedName>
</protein>
<dbReference type="AlphaFoldDB" id="A0AA89B700"/>
<reference evidence="3" key="1">
    <citation type="submission" date="2022-12" db="EMBL/GenBank/DDBJ databases">
        <title>Draft genome assemblies for two species of Escallonia (Escalloniales).</title>
        <authorList>
            <person name="Chanderbali A."/>
            <person name="Dervinis C."/>
            <person name="Anghel I."/>
            <person name="Soltis D."/>
            <person name="Soltis P."/>
            <person name="Zapata F."/>
        </authorList>
    </citation>
    <scope>NUCLEOTIDE SEQUENCE</scope>
    <source>
        <strain evidence="3">UCBG64.0493</strain>
        <tissue evidence="3">Leaf</tissue>
    </source>
</reference>
<feature type="domain" description="Bifunctional inhibitor/plant lipid transfer protein/seed storage helical" evidence="2">
    <location>
        <begin position="22"/>
        <end position="107"/>
    </location>
</feature>
<proteinExistence type="predicted"/>
<dbReference type="PANTHER" id="PTHR33286">
    <property type="entry name" value="BIFUNCTIONAL INHIBITOR/LIPID-TRANSFER PROTEIN/SEED STORAGE 2S ALBUMIN SUPERFAMILY PROTEIN"/>
    <property type="match status" value="1"/>
</dbReference>
<feature type="chain" id="PRO_5041644456" description="Bifunctional inhibitor/plant lipid transfer protein/seed storage helical domain-containing protein" evidence="1">
    <location>
        <begin position="31"/>
        <end position="113"/>
    </location>
</feature>
<name>A0AA89B700_9ASTE</name>
<dbReference type="InterPro" id="IPR036312">
    <property type="entry name" value="Bifun_inhib/LTP/seed_sf"/>
</dbReference>
<feature type="signal peptide" evidence="1">
    <location>
        <begin position="1"/>
        <end position="30"/>
    </location>
</feature>
<keyword evidence="4" id="KW-1185">Reference proteome</keyword>
<sequence length="113" mass="12501">MEGIRKRSCYIMTLLVLVVLGGWDTKMASAALSAAKCRVERNAFVGACKPVVYGRNPTPECCRRIRVSHFECICPVITPKVAALVDVSRAIRLVEGCGRRIPRHFKCGSIRIP</sequence>
<dbReference type="Proteomes" id="UP001188597">
    <property type="component" value="Unassembled WGS sequence"/>
</dbReference>
<dbReference type="EMBL" id="JAVXUP010000667">
    <property type="protein sequence ID" value="KAK3023221.1"/>
    <property type="molecule type" value="Genomic_DNA"/>
</dbReference>
<accession>A0AA89B700</accession>
<organism evidence="3 4">
    <name type="scientific">Escallonia herrerae</name>
    <dbReference type="NCBI Taxonomy" id="1293975"/>
    <lineage>
        <taxon>Eukaryota</taxon>
        <taxon>Viridiplantae</taxon>
        <taxon>Streptophyta</taxon>
        <taxon>Embryophyta</taxon>
        <taxon>Tracheophyta</taxon>
        <taxon>Spermatophyta</taxon>
        <taxon>Magnoliopsida</taxon>
        <taxon>eudicotyledons</taxon>
        <taxon>Gunneridae</taxon>
        <taxon>Pentapetalae</taxon>
        <taxon>asterids</taxon>
        <taxon>campanulids</taxon>
        <taxon>Escalloniales</taxon>
        <taxon>Escalloniaceae</taxon>
        <taxon>Escallonia</taxon>
    </lineage>
</organism>
<evidence type="ECO:0000259" key="2">
    <source>
        <dbReference type="Pfam" id="PF14368"/>
    </source>
</evidence>
<comment type="caution">
    <text evidence="3">The sequence shown here is derived from an EMBL/GenBank/DDBJ whole genome shotgun (WGS) entry which is preliminary data.</text>
</comment>
<evidence type="ECO:0000313" key="4">
    <source>
        <dbReference type="Proteomes" id="UP001188597"/>
    </source>
</evidence>
<keyword evidence="1" id="KW-0732">Signal</keyword>
<dbReference type="Gene3D" id="1.10.110.10">
    <property type="entry name" value="Plant lipid-transfer and hydrophobic proteins"/>
    <property type="match status" value="1"/>
</dbReference>
<dbReference type="SUPFAM" id="SSF47699">
    <property type="entry name" value="Bifunctional inhibitor/lipid-transfer protein/seed storage 2S albumin"/>
    <property type="match status" value="1"/>
</dbReference>
<dbReference type="InterPro" id="IPR016140">
    <property type="entry name" value="Bifunc_inhib/LTP/seed_store"/>
</dbReference>
<dbReference type="PANTHER" id="PTHR33286:SF32">
    <property type="entry name" value="BIFUNCTIONAL INHIBITOR_PLANT LIPID TRANSFER PROTEIN_SEED STORAGE HELICAL DOMAIN-CONTAINING PROTEIN"/>
    <property type="match status" value="1"/>
</dbReference>
<gene>
    <name evidence="3" type="ORF">RJ639_043333</name>
</gene>
<evidence type="ECO:0000313" key="3">
    <source>
        <dbReference type="EMBL" id="KAK3023221.1"/>
    </source>
</evidence>
<evidence type="ECO:0000256" key="1">
    <source>
        <dbReference type="SAM" id="SignalP"/>
    </source>
</evidence>
<dbReference type="Pfam" id="PF14368">
    <property type="entry name" value="LTP_2"/>
    <property type="match status" value="1"/>
</dbReference>